<keyword evidence="2" id="KW-1133">Transmembrane helix</keyword>
<evidence type="ECO:0000313" key="4">
    <source>
        <dbReference type="Proteomes" id="UP000078368"/>
    </source>
</evidence>
<accession>A0A179B2W4</accession>
<feature type="compositionally biased region" description="Basic and acidic residues" evidence="1">
    <location>
        <begin position="155"/>
        <end position="166"/>
    </location>
</feature>
<reference evidence="3 4" key="1">
    <citation type="submission" date="2016-04" db="EMBL/GenBank/DDBJ databases">
        <title>Peptidophaga gingivicola gen. nov., sp. nov., isolated from human subgingival plaque.</title>
        <authorList>
            <person name="Beall C.J."/>
            <person name="Mokrzan E.M."/>
            <person name="Griffen A.L."/>
            <person name="Leys E.J."/>
        </authorList>
    </citation>
    <scope>NUCLEOTIDE SEQUENCE [LARGE SCALE GENOMIC DNA]</scope>
    <source>
        <strain evidence="3 4">BA112</strain>
    </source>
</reference>
<dbReference type="EMBL" id="LVZK01000002">
    <property type="protein sequence ID" value="OAP85563.1"/>
    <property type="molecule type" value="Genomic_DNA"/>
</dbReference>
<organism evidence="3 4">
    <name type="scientific">Peptidiphaga gingivicola</name>
    <dbReference type="NCBI Taxonomy" id="2741497"/>
    <lineage>
        <taxon>Bacteria</taxon>
        <taxon>Bacillati</taxon>
        <taxon>Actinomycetota</taxon>
        <taxon>Actinomycetes</taxon>
        <taxon>Actinomycetales</taxon>
        <taxon>Actinomycetaceae</taxon>
        <taxon>Peptidiphaga</taxon>
    </lineage>
</organism>
<gene>
    <name evidence="3" type="ORF">A4H34_08150</name>
</gene>
<keyword evidence="2" id="KW-0472">Membrane</keyword>
<dbReference type="AlphaFoldDB" id="A0A179B2W4"/>
<evidence type="ECO:0000256" key="1">
    <source>
        <dbReference type="SAM" id="MobiDB-lite"/>
    </source>
</evidence>
<evidence type="ECO:0000313" key="3">
    <source>
        <dbReference type="EMBL" id="OAP85563.1"/>
    </source>
</evidence>
<sequence length="166" mass="18668">MTKPIFITLRILIVALTFFTLKWLFLSGPVITVGASRIHCRAVGWDYLGEPYSASGFFDIHSADDMDRFSSTNDIGEELAEQRRGRDKAIEGCNLARDNRRLYMNLTAIFAVGAFIALPKPTRKKANFNFLKLKRKDELAVAVPEPQESTLCRSRNGEPKQQDDAG</sequence>
<feature type="transmembrane region" description="Helical" evidence="2">
    <location>
        <begin position="7"/>
        <end position="26"/>
    </location>
</feature>
<evidence type="ECO:0008006" key="5">
    <source>
        <dbReference type="Google" id="ProtNLM"/>
    </source>
</evidence>
<feature type="transmembrane region" description="Helical" evidence="2">
    <location>
        <begin position="102"/>
        <end position="118"/>
    </location>
</feature>
<protein>
    <recommendedName>
        <fullName evidence="5">Transmembrane protein</fullName>
    </recommendedName>
</protein>
<keyword evidence="4" id="KW-1185">Reference proteome</keyword>
<dbReference type="Proteomes" id="UP000078368">
    <property type="component" value="Unassembled WGS sequence"/>
</dbReference>
<feature type="region of interest" description="Disordered" evidence="1">
    <location>
        <begin position="144"/>
        <end position="166"/>
    </location>
</feature>
<evidence type="ECO:0000256" key="2">
    <source>
        <dbReference type="SAM" id="Phobius"/>
    </source>
</evidence>
<keyword evidence="2" id="KW-0812">Transmembrane</keyword>
<proteinExistence type="predicted"/>
<name>A0A179B2W4_9ACTO</name>
<dbReference type="RefSeq" id="WP_064231771.1">
    <property type="nucleotide sequence ID" value="NZ_LVZK01000002.1"/>
</dbReference>
<comment type="caution">
    <text evidence="3">The sequence shown here is derived from an EMBL/GenBank/DDBJ whole genome shotgun (WGS) entry which is preliminary data.</text>
</comment>